<dbReference type="InterPro" id="IPR019819">
    <property type="entry name" value="Carboxylesterase_B_CS"/>
</dbReference>
<keyword evidence="2" id="KW-0719">Serine esterase</keyword>
<feature type="compositionally biased region" description="Low complexity" evidence="6">
    <location>
        <begin position="591"/>
        <end position="655"/>
    </location>
</feature>
<accession>A0A1B6DFD1</accession>
<evidence type="ECO:0000256" key="6">
    <source>
        <dbReference type="SAM" id="MobiDB-lite"/>
    </source>
</evidence>
<feature type="non-terminal residue" evidence="9">
    <location>
        <position position="1"/>
    </location>
</feature>
<dbReference type="SUPFAM" id="SSF53474">
    <property type="entry name" value="alpha/beta-Hydrolases"/>
    <property type="match status" value="1"/>
</dbReference>
<dbReference type="PROSITE" id="PS00122">
    <property type="entry name" value="CARBOXYLESTERASE_B_1"/>
    <property type="match status" value="1"/>
</dbReference>
<dbReference type="GO" id="GO:0052689">
    <property type="term" value="F:carboxylic ester hydrolase activity"/>
    <property type="evidence" value="ECO:0007669"/>
    <property type="project" value="UniProtKB-KW"/>
</dbReference>
<feature type="transmembrane region" description="Helical" evidence="7">
    <location>
        <begin position="21"/>
        <end position="41"/>
    </location>
</feature>
<dbReference type="EC" id="3.1.1.-" evidence="5"/>
<keyword evidence="7" id="KW-0472">Membrane</keyword>
<keyword evidence="7" id="KW-1133">Transmembrane helix</keyword>
<comment type="similarity">
    <text evidence="1 5">Belongs to the type-B carboxylesterase/lipase family.</text>
</comment>
<evidence type="ECO:0000256" key="2">
    <source>
        <dbReference type="ARBA" id="ARBA00022487"/>
    </source>
</evidence>
<evidence type="ECO:0000256" key="3">
    <source>
        <dbReference type="ARBA" id="ARBA00022801"/>
    </source>
</evidence>
<evidence type="ECO:0000259" key="8">
    <source>
        <dbReference type="Pfam" id="PF00135"/>
    </source>
</evidence>
<dbReference type="Pfam" id="PF00135">
    <property type="entry name" value="COesterase"/>
    <property type="match status" value="1"/>
</dbReference>
<dbReference type="AlphaFoldDB" id="A0A1B6DFD1"/>
<reference evidence="9" key="1">
    <citation type="submission" date="2015-12" db="EMBL/GenBank/DDBJ databases">
        <title>De novo transcriptome assembly of four potential Pierce s Disease insect vectors from Arizona vineyards.</title>
        <authorList>
            <person name="Tassone E.E."/>
        </authorList>
    </citation>
    <scope>NUCLEOTIDE SEQUENCE</scope>
</reference>
<evidence type="ECO:0000256" key="7">
    <source>
        <dbReference type="SAM" id="Phobius"/>
    </source>
</evidence>
<evidence type="ECO:0000256" key="4">
    <source>
        <dbReference type="ARBA" id="ARBA00023180"/>
    </source>
</evidence>
<organism evidence="9">
    <name type="scientific">Clastoptera arizonana</name>
    <name type="common">Arizona spittle bug</name>
    <dbReference type="NCBI Taxonomy" id="38151"/>
    <lineage>
        <taxon>Eukaryota</taxon>
        <taxon>Metazoa</taxon>
        <taxon>Ecdysozoa</taxon>
        <taxon>Arthropoda</taxon>
        <taxon>Hexapoda</taxon>
        <taxon>Insecta</taxon>
        <taxon>Pterygota</taxon>
        <taxon>Neoptera</taxon>
        <taxon>Paraneoptera</taxon>
        <taxon>Hemiptera</taxon>
        <taxon>Auchenorrhyncha</taxon>
        <taxon>Cercopoidea</taxon>
        <taxon>Clastopteridae</taxon>
        <taxon>Clastoptera</taxon>
    </lineage>
</organism>
<dbReference type="InterPro" id="IPR019826">
    <property type="entry name" value="Carboxylesterase_B_AS"/>
</dbReference>
<evidence type="ECO:0000256" key="5">
    <source>
        <dbReference type="RuleBase" id="RU361235"/>
    </source>
</evidence>
<keyword evidence="7" id="KW-0812">Transmembrane</keyword>
<dbReference type="PANTHER" id="PTHR11559">
    <property type="entry name" value="CARBOXYLESTERASE"/>
    <property type="match status" value="1"/>
</dbReference>
<name>A0A1B6DFD1_9HEMI</name>
<evidence type="ECO:0000256" key="1">
    <source>
        <dbReference type="ARBA" id="ARBA00005964"/>
    </source>
</evidence>
<evidence type="ECO:0000313" key="9">
    <source>
        <dbReference type="EMBL" id="JAS24403.1"/>
    </source>
</evidence>
<gene>
    <name evidence="9" type="ORF">g.30136</name>
</gene>
<keyword evidence="4" id="KW-0325">Glycoprotein</keyword>
<feature type="domain" description="Carboxylesterase type B" evidence="8">
    <location>
        <begin position="39"/>
        <end position="566"/>
    </location>
</feature>
<proteinExistence type="inferred from homology"/>
<dbReference type="InterPro" id="IPR029058">
    <property type="entry name" value="AB_hydrolase_fold"/>
</dbReference>
<feature type="non-terminal residue" evidence="9">
    <location>
        <position position="655"/>
    </location>
</feature>
<keyword evidence="3 5" id="KW-0378">Hydrolase</keyword>
<protein>
    <recommendedName>
        <fullName evidence="5">Carboxylic ester hydrolase</fullName>
        <ecNumber evidence="5">3.1.1.-</ecNumber>
    </recommendedName>
</protein>
<dbReference type="Gene3D" id="3.40.50.1820">
    <property type="entry name" value="alpha/beta hydrolase"/>
    <property type="match status" value="1"/>
</dbReference>
<dbReference type="InterPro" id="IPR050309">
    <property type="entry name" value="Type-B_Carboxylest/Lipase"/>
</dbReference>
<dbReference type="InterPro" id="IPR002018">
    <property type="entry name" value="CarbesteraseB"/>
</dbReference>
<sequence>PINNIGGFPVKIKNIMESKHSLCLFLLFVGFNVISTSTVVINTSKGKVRGVLMQSKAAPRKQMLVFKGIPYAEPPINELRFKAPVPVKSWDGIKMLTFIDKPFCPQNKLYGFTGLGGYSEDCLFVNVYAPSDATPASKLPVMVYIPGGGFIRGSARYAYNGPDYLVNQGVIVVTLSYRIGSLGFLSLGSEDAPGNAGLKDQSLALKWVQKEIHKFGGDSKKVTLFGESAGSASVHFHILSDMSKGLFQQAIGESGSALAEHSFLKTGYKERAMKLASALNCLTLEGNVNLTCLQKSKVKDIIDNQEIALSEEDIILGNAYAFIPVLEDETIEAPFLNDTPENLIKNPPNKVPMIMGTNEKEGNIFASGNAEFYVKLSDDLKYFIPKQTRDLINNDTMKQKVEEIKLFYFDGDKPSLQNIQGYVNLMTDQVFTMNTAISARELSKHSTVYLYQFDFDGNFRIKSPMRKLLNLTGASHADELGYLFVFSNINRDGYGEDSAEMKMLHKMVKLWTNFAKYGTPTPDTEGSILEDTKWSPISENISHYLIINGTLEMSTESYQEQIVSFWEEISLAVNITPSGSPSPITPPKPTTPTSTTSFTTGSTTFSSTPTMSSSTPTTSTFSSSIHSTSSPSSTTFPSTTLPPTTASTSPSPITS</sequence>
<dbReference type="EMBL" id="GEDC01012895">
    <property type="protein sequence ID" value="JAS24403.1"/>
    <property type="molecule type" value="Transcribed_RNA"/>
</dbReference>
<dbReference type="PROSITE" id="PS00941">
    <property type="entry name" value="CARBOXYLESTERASE_B_2"/>
    <property type="match status" value="1"/>
</dbReference>
<feature type="region of interest" description="Disordered" evidence="6">
    <location>
        <begin position="577"/>
        <end position="655"/>
    </location>
</feature>